<dbReference type="PRINTS" id="PR00081">
    <property type="entry name" value="GDHRDH"/>
</dbReference>
<evidence type="ECO:0000313" key="4">
    <source>
        <dbReference type="EMBL" id="SVC48195.1"/>
    </source>
</evidence>
<organism evidence="4">
    <name type="scientific">marine metagenome</name>
    <dbReference type="NCBI Taxonomy" id="408172"/>
    <lineage>
        <taxon>unclassified sequences</taxon>
        <taxon>metagenomes</taxon>
        <taxon>ecological metagenomes</taxon>
    </lineage>
</organism>
<dbReference type="PANTHER" id="PTHR43103:SF3">
    <property type="entry name" value="ADP-L-GLYCERO-D-MANNO-HEPTOSE-6-EPIMERASE"/>
    <property type="match status" value="1"/>
</dbReference>
<dbReference type="AlphaFoldDB" id="A0A382MJA0"/>
<dbReference type="InterPro" id="IPR002347">
    <property type="entry name" value="SDR_fam"/>
</dbReference>
<dbReference type="InterPro" id="IPR001509">
    <property type="entry name" value="Epimerase_deHydtase"/>
</dbReference>
<dbReference type="SUPFAM" id="SSF51735">
    <property type="entry name" value="NAD(P)-binding Rossmann-fold domains"/>
    <property type="match status" value="1"/>
</dbReference>
<dbReference type="Pfam" id="PF01370">
    <property type="entry name" value="Epimerase"/>
    <property type="match status" value="1"/>
</dbReference>
<name>A0A382MJA0_9ZZZZ</name>
<dbReference type="CDD" id="cd08946">
    <property type="entry name" value="SDR_e"/>
    <property type="match status" value="1"/>
</dbReference>
<gene>
    <name evidence="4" type="ORF">METZ01_LOCUS301049</name>
</gene>
<dbReference type="EMBL" id="UINC01093625">
    <property type="protein sequence ID" value="SVC48195.1"/>
    <property type="molecule type" value="Genomic_DNA"/>
</dbReference>
<dbReference type="Gene3D" id="3.40.50.720">
    <property type="entry name" value="NAD(P)-binding Rossmann-like Domain"/>
    <property type="match status" value="1"/>
</dbReference>
<proteinExistence type="predicted"/>
<feature type="non-terminal residue" evidence="4">
    <location>
        <position position="179"/>
    </location>
</feature>
<keyword evidence="2" id="KW-0119">Carbohydrate metabolism</keyword>
<feature type="domain" description="NAD-dependent epimerase/dehydratase" evidence="3">
    <location>
        <begin position="6"/>
        <end position="176"/>
    </location>
</feature>
<dbReference type="InterPro" id="IPR036291">
    <property type="entry name" value="NAD(P)-bd_dom_sf"/>
</dbReference>
<dbReference type="PANTHER" id="PTHR43103">
    <property type="entry name" value="NUCLEOSIDE-DIPHOSPHATE-SUGAR EPIMERASE"/>
    <property type="match status" value="1"/>
</dbReference>
<evidence type="ECO:0000256" key="1">
    <source>
        <dbReference type="ARBA" id="ARBA00022857"/>
    </source>
</evidence>
<evidence type="ECO:0000259" key="3">
    <source>
        <dbReference type="Pfam" id="PF01370"/>
    </source>
</evidence>
<evidence type="ECO:0000256" key="2">
    <source>
        <dbReference type="ARBA" id="ARBA00023277"/>
    </source>
</evidence>
<reference evidence="4" key="1">
    <citation type="submission" date="2018-05" db="EMBL/GenBank/DDBJ databases">
        <authorList>
            <person name="Lanie J.A."/>
            <person name="Ng W.-L."/>
            <person name="Kazmierczak K.M."/>
            <person name="Andrzejewski T.M."/>
            <person name="Davidsen T.M."/>
            <person name="Wayne K.J."/>
            <person name="Tettelin H."/>
            <person name="Glass J.I."/>
            <person name="Rusch D."/>
            <person name="Podicherti R."/>
            <person name="Tsui H.-C.T."/>
            <person name="Winkler M.E."/>
        </authorList>
    </citation>
    <scope>NUCLEOTIDE SEQUENCE</scope>
</reference>
<protein>
    <recommendedName>
        <fullName evidence="3">NAD-dependent epimerase/dehydratase domain-containing protein</fullName>
    </recommendedName>
</protein>
<sequence>MANDAIVVTGAAGLIGFTLAARLHADGRAVIGMDRVAPMENFEFSFIAADLADVHKLYEALDQGAAGIIHCGAVSGPMLLTDNPRAIVESNLMGSANVFEAARQRSLRRVVYCSSTSAYGEHPQDLEICTEAIALNAVDVYGATKAGGDILARAYAAQHGLDAVALRFSWVYGPRRRTD</sequence>
<keyword evidence="1" id="KW-0521">NADP</keyword>
<accession>A0A382MJA0</accession>